<dbReference type="Pfam" id="PF11574">
    <property type="entry name" value="Rpf1_C"/>
    <property type="match status" value="1"/>
</dbReference>
<feature type="signal peptide" evidence="3">
    <location>
        <begin position="1"/>
        <end position="36"/>
    </location>
</feature>
<dbReference type="Gene3D" id="1.10.1200.100">
    <property type="entry name" value="conserved protein domain from corynebacterium diphtheriae"/>
    <property type="match status" value="1"/>
</dbReference>
<evidence type="ECO:0000256" key="1">
    <source>
        <dbReference type="ARBA" id="ARBA00010830"/>
    </source>
</evidence>
<dbReference type="OrthoDB" id="1404170at2"/>
<proteinExistence type="inferred from homology"/>
<dbReference type="CDD" id="cd13925">
    <property type="entry name" value="RPF"/>
    <property type="match status" value="1"/>
</dbReference>
<dbReference type="Proteomes" id="UP000326711">
    <property type="component" value="Chromosome"/>
</dbReference>
<evidence type="ECO:0000313" key="6">
    <source>
        <dbReference type="EMBL" id="QFQ01848.1"/>
    </source>
</evidence>
<keyword evidence="3" id="KW-0732">Signal</keyword>
<evidence type="ECO:0000256" key="3">
    <source>
        <dbReference type="SAM" id="SignalP"/>
    </source>
</evidence>
<reference evidence="7" key="1">
    <citation type="submission" date="2019-10" db="EMBL/GenBank/DDBJ databases">
        <title>Complete genome sequence of Corynebacterium urogenitalis DSM 108747, isolated from the genital tract of a cow.</title>
        <authorList>
            <person name="Ruckert C."/>
            <person name="Ballas P."/>
            <person name="Wagener K."/>
            <person name="Drillich M."/>
            <person name="Kaempfer P."/>
            <person name="Busse H.-J."/>
            <person name="Ehling-Schulz M."/>
        </authorList>
    </citation>
    <scope>NUCLEOTIDE SEQUENCE [LARGE SCALE GENOMIC DNA]</scope>
    <source>
        <strain evidence="7">LMM 1652</strain>
    </source>
</reference>
<protein>
    <submittedName>
        <fullName evidence="6">Resuscitation-promoting factor Rpf2</fullName>
        <ecNumber evidence="6">3.-.-.-</ecNumber>
    </submittedName>
</protein>
<dbReference type="AlphaFoldDB" id="A0A5J6Z468"/>
<comment type="similarity">
    <text evidence="1">Belongs to the transglycosylase family. Rpf subfamily.</text>
</comment>
<dbReference type="EC" id="3.-.-.-" evidence="6"/>
<evidence type="ECO:0000259" key="4">
    <source>
        <dbReference type="Pfam" id="PF06737"/>
    </source>
</evidence>
<dbReference type="InterPro" id="IPR044905">
    <property type="entry name" value="Rpf1_C_sf"/>
</dbReference>
<dbReference type="Pfam" id="PF06737">
    <property type="entry name" value="Transglycosylas"/>
    <property type="match status" value="1"/>
</dbReference>
<name>A0A5J6Z468_9CORY</name>
<dbReference type="InterPro" id="IPR023346">
    <property type="entry name" value="Lysozyme-like_dom_sf"/>
</dbReference>
<sequence precursor="true">MGRHTKRSSFSTSSRLAVAGIALAGASAALAPAAQAAPDSDWDRLAQCESGGNWAINTGNGFQGGLQFAPSTWAGFGGTQFAPTADQATREQQIYVAEKVLASQGWGAWPACSAKLGLNSAPTQRAVPGTAPKPAPAPQVERAVKDLASQKDVLAIDSLYNKIVDDIEAAGFAVPHQVTDFYNLHRDNLNGLYTQYSAQIKSVLPH</sequence>
<dbReference type="Gene3D" id="1.10.530.10">
    <property type="match status" value="1"/>
</dbReference>
<feature type="domain" description="Resuscitation-promoting factor core lysozyme-like" evidence="4">
    <location>
        <begin position="36"/>
        <end position="112"/>
    </location>
</feature>
<evidence type="ECO:0000313" key="7">
    <source>
        <dbReference type="Proteomes" id="UP000326711"/>
    </source>
</evidence>
<evidence type="ECO:0000259" key="5">
    <source>
        <dbReference type="Pfam" id="PF11574"/>
    </source>
</evidence>
<keyword evidence="7" id="KW-1185">Reference proteome</keyword>
<dbReference type="RefSeq" id="WP_151902289.1">
    <property type="nucleotide sequence ID" value="NZ_CP045032.1"/>
</dbReference>
<dbReference type="InterPro" id="IPR010618">
    <property type="entry name" value="RPF"/>
</dbReference>
<dbReference type="KEGG" id="cuo:CUROG_02285"/>
<feature type="domain" description="Resuscitation-promoting factor Rpf1 C-terminal" evidence="5">
    <location>
        <begin position="117"/>
        <end position="201"/>
    </location>
</feature>
<dbReference type="SUPFAM" id="SSF53955">
    <property type="entry name" value="Lysozyme-like"/>
    <property type="match status" value="1"/>
</dbReference>
<evidence type="ECO:0000256" key="2">
    <source>
        <dbReference type="ARBA" id="ARBA00022801"/>
    </source>
</evidence>
<dbReference type="InterPro" id="IPR021630">
    <property type="entry name" value="Rpf1_C"/>
</dbReference>
<organism evidence="6 7">
    <name type="scientific">Corynebacterium urogenitale</name>
    <dbReference type="NCBI Taxonomy" id="2487892"/>
    <lineage>
        <taxon>Bacteria</taxon>
        <taxon>Bacillati</taxon>
        <taxon>Actinomycetota</taxon>
        <taxon>Actinomycetes</taxon>
        <taxon>Mycobacteriales</taxon>
        <taxon>Corynebacteriaceae</taxon>
        <taxon>Corynebacterium</taxon>
    </lineage>
</organism>
<feature type="chain" id="PRO_5023917419" evidence="3">
    <location>
        <begin position="37"/>
        <end position="206"/>
    </location>
</feature>
<accession>A0A5J6Z468</accession>
<gene>
    <name evidence="6" type="primary">rpf1</name>
    <name evidence="6" type="ORF">CUROG_02285</name>
</gene>
<keyword evidence="2 6" id="KW-0378">Hydrolase</keyword>
<dbReference type="EMBL" id="CP045032">
    <property type="protein sequence ID" value="QFQ01848.1"/>
    <property type="molecule type" value="Genomic_DNA"/>
</dbReference>
<dbReference type="GO" id="GO:0016787">
    <property type="term" value="F:hydrolase activity"/>
    <property type="evidence" value="ECO:0007669"/>
    <property type="project" value="UniProtKB-KW"/>
</dbReference>